<evidence type="ECO:0000313" key="1">
    <source>
        <dbReference type="EMBL" id="KKK96766.1"/>
    </source>
</evidence>
<proteinExistence type="predicted"/>
<sequence>MADSITAIAKQPAVVASTSDSSSLTLDPDWSYELRHLGEAVGGGDQTDPIYYANDATAVNSYAASVNKGVLQYIANQGGLPVTVGPGVTTLQYISSSNVPTFMVTPIRKWSYRW</sequence>
<accession>A0A0F9CJ96</accession>
<gene>
    <name evidence="1" type="ORF">LCGC14_2659480</name>
</gene>
<dbReference type="EMBL" id="LAZR01046338">
    <property type="protein sequence ID" value="KKK96766.1"/>
    <property type="molecule type" value="Genomic_DNA"/>
</dbReference>
<reference evidence="1" key="1">
    <citation type="journal article" date="2015" name="Nature">
        <title>Complex archaea that bridge the gap between prokaryotes and eukaryotes.</title>
        <authorList>
            <person name="Spang A."/>
            <person name="Saw J.H."/>
            <person name="Jorgensen S.L."/>
            <person name="Zaremba-Niedzwiedzka K."/>
            <person name="Martijn J."/>
            <person name="Lind A.E."/>
            <person name="van Eijk R."/>
            <person name="Schleper C."/>
            <person name="Guy L."/>
            <person name="Ettema T.J."/>
        </authorList>
    </citation>
    <scope>NUCLEOTIDE SEQUENCE</scope>
</reference>
<dbReference type="AlphaFoldDB" id="A0A0F9CJ96"/>
<organism evidence="1">
    <name type="scientific">marine sediment metagenome</name>
    <dbReference type="NCBI Taxonomy" id="412755"/>
    <lineage>
        <taxon>unclassified sequences</taxon>
        <taxon>metagenomes</taxon>
        <taxon>ecological metagenomes</taxon>
    </lineage>
</organism>
<protein>
    <submittedName>
        <fullName evidence="1">Uncharacterized protein</fullName>
    </submittedName>
</protein>
<name>A0A0F9CJ96_9ZZZZ</name>
<comment type="caution">
    <text evidence="1">The sequence shown here is derived from an EMBL/GenBank/DDBJ whole genome shotgun (WGS) entry which is preliminary data.</text>
</comment>